<evidence type="ECO:0000256" key="2">
    <source>
        <dbReference type="ARBA" id="ARBA00005467"/>
    </source>
</evidence>
<feature type="transmembrane region" description="Helical" evidence="12">
    <location>
        <begin position="263"/>
        <end position="284"/>
    </location>
</feature>
<keyword evidence="7" id="KW-0375">Hydrogen ion transport</keyword>
<dbReference type="InterPro" id="IPR008564">
    <property type="entry name" value="TVP23-like"/>
</dbReference>
<dbReference type="AlphaFoldDB" id="G3PA63"/>
<protein>
    <submittedName>
        <fullName evidence="13">Otopetrin 2</fullName>
    </submittedName>
</protein>
<feature type="transmembrane region" description="Helical" evidence="12">
    <location>
        <begin position="12"/>
        <end position="31"/>
    </location>
</feature>
<feature type="transmembrane region" description="Helical" evidence="12">
    <location>
        <begin position="625"/>
        <end position="645"/>
    </location>
</feature>
<dbReference type="GeneTree" id="ENSGT00940000156691"/>
<feature type="transmembrane region" description="Helical" evidence="12">
    <location>
        <begin position="219"/>
        <end position="242"/>
    </location>
</feature>
<keyword evidence="10 12" id="KW-0472">Membrane</keyword>
<sequence>MKERGRNKGWMVSGIICMNVLILGCALVSGSANDEVNIGSTDLQIFLIVLLLLTSVWMVYYLVHTVRKENAVDFKDGHAGPIWLRGGLVLFGLLSIIMDIFKIASYAGYLHCDSAIKVAFPVVQLVFVLVQTYFLWMHAKDCVQLQRNFTRCGLMLTLSTNLVVWMTAVTEESFHHDAEPESPSNITQISGRSLYISKAGYGDKACTCSYTSCSIFKEAYYYLYPFNIEYSLFASAMAYIMWKNVGRVTEERDHHIKFRLKNIIIGPVAGILLLVSGLATFVLYEMAMVNGGGDDDQKDKALLMHFVMNIVIATLMSVSTVIGCAIYKVDHREHVSEKNPTRSLDVGLLIGTSLGQFIISYFTIVAMAATGAEGYLNRLNLAWAVLMVIQIGLQNFFIIEGLHREPFHEVEAATVIQNPYVPQPGKEGSNFDGSDKDTMPSPAVAAHSLHGHTTEHKPKLLLKRRILKEVCAFLLLGNIILWIMPAFGARPQFDHDTETEFYKLNMWATIDSEDAPLFGEDDSNVGARKSNIRHPLVSFFHLFFRTSAILVYLLCDIFSSRFIACMVTIILLLSCDFWTVKNVSGRLLVGLRWWNQVDKDGKSHWVFESRKAQSLNTTSSAESRIFWLGLIVCPVFWIIFVFSTIFSFKMKWLAVVVMGLVLQWANLYGYVRCKFGGQTNLRNMAQNYLGAQIFKQAMKKTAEA</sequence>
<dbReference type="Pfam" id="PF05832">
    <property type="entry name" value="DUF846"/>
    <property type="match status" value="1"/>
</dbReference>
<evidence type="ECO:0000256" key="6">
    <source>
        <dbReference type="ARBA" id="ARBA00022692"/>
    </source>
</evidence>
<keyword evidence="14" id="KW-1185">Reference proteome</keyword>
<feature type="transmembrane region" description="Helical" evidence="12">
    <location>
        <begin position="43"/>
        <end position="63"/>
    </location>
</feature>
<comment type="subcellular location">
    <subcellularLocation>
        <location evidence="1">Cell membrane</location>
        <topology evidence="1">Multi-pass membrane protein</topology>
    </subcellularLocation>
</comment>
<dbReference type="InParanoid" id="G3PA63"/>
<dbReference type="PROSITE" id="PS51257">
    <property type="entry name" value="PROKAR_LIPOPROTEIN"/>
    <property type="match status" value="1"/>
</dbReference>
<keyword evidence="4" id="KW-0813">Transport</keyword>
<feature type="transmembrane region" description="Helical" evidence="12">
    <location>
        <begin position="466"/>
        <end position="484"/>
    </location>
</feature>
<keyword evidence="11" id="KW-0407">Ion channel</keyword>
<keyword evidence="6 12" id="KW-0812">Transmembrane</keyword>
<organism evidence="13 14">
    <name type="scientific">Gasterosteus aculeatus aculeatus</name>
    <name type="common">three-spined stickleback</name>
    <dbReference type="NCBI Taxonomy" id="481459"/>
    <lineage>
        <taxon>Eukaryota</taxon>
        <taxon>Metazoa</taxon>
        <taxon>Chordata</taxon>
        <taxon>Craniata</taxon>
        <taxon>Vertebrata</taxon>
        <taxon>Euteleostomi</taxon>
        <taxon>Actinopterygii</taxon>
        <taxon>Neopterygii</taxon>
        <taxon>Teleostei</taxon>
        <taxon>Neoteleostei</taxon>
        <taxon>Acanthomorphata</taxon>
        <taxon>Eupercaria</taxon>
        <taxon>Perciformes</taxon>
        <taxon>Cottioidei</taxon>
        <taxon>Gasterosteales</taxon>
        <taxon>Gasterosteidae</taxon>
        <taxon>Gasterosteus</taxon>
    </lineage>
</organism>
<evidence type="ECO:0000256" key="5">
    <source>
        <dbReference type="ARBA" id="ARBA00022475"/>
    </source>
</evidence>
<evidence type="ECO:0000256" key="11">
    <source>
        <dbReference type="ARBA" id="ARBA00023303"/>
    </source>
</evidence>
<evidence type="ECO:0000256" key="9">
    <source>
        <dbReference type="ARBA" id="ARBA00023065"/>
    </source>
</evidence>
<evidence type="ECO:0000256" key="8">
    <source>
        <dbReference type="ARBA" id="ARBA00022989"/>
    </source>
</evidence>
<feature type="transmembrane region" description="Helical" evidence="12">
    <location>
        <begin position="348"/>
        <end position="369"/>
    </location>
</feature>
<reference evidence="13 14" key="1">
    <citation type="journal article" date="2021" name="G3 (Bethesda)">
        <title>Improved contiguity of the threespine stickleback genome using long-read sequencing.</title>
        <authorList>
            <person name="Nath S."/>
            <person name="Shaw D.E."/>
            <person name="White M.A."/>
        </authorList>
    </citation>
    <scope>NUCLEOTIDE SEQUENCE [LARGE SCALE GENOMIC DNA]</scope>
    <source>
        <strain evidence="13 14">Lake Benthic</strain>
    </source>
</reference>
<dbReference type="eggNOG" id="KOG4740">
    <property type="taxonomic scope" value="Eukaryota"/>
</dbReference>
<proteinExistence type="inferred from homology"/>
<feature type="transmembrane region" description="Helical" evidence="12">
    <location>
        <begin position="115"/>
        <end position="136"/>
    </location>
</feature>
<dbReference type="PANTHER" id="PTHR21522:SF35">
    <property type="entry name" value="PROTON CHANNEL OTOP2"/>
    <property type="match status" value="1"/>
</dbReference>
<dbReference type="GO" id="GO:0005886">
    <property type="term" value="C:plasma membrane"/>
    <property type="evidence" value="ECO:0007669"/>
    <property type="project" value="UniProtKB-SubCell"/>
</dbReference>
<keyword evidence="5" id="KW-1003">Cell membrane</keyword>
<reference evidence="13" key="3">
    <citation type="submission" date="2025-09" db="UniProtKB">
        <authorList>
            <consortium name="Ensembl"/>
        </authorList>
    </citation>
    <scope>IDENTIFICATION</scope>
</reference>
<accession>G3PA63</accession>
<dbReference type="GO" id="GO:0015252">
    <property type="term" value="F:proton channel activity"/>
    <property type="evidence" value="ECO:0007669"/>
    <property type="project" value="InterPro"/>
</dbReference>
<evidence type="ECO:0000256" key="7">
    <source>
        <dbReference type="ARBA" id="ARBA00022781"/>
    </source>
</evidence>
<dbReference type="Proteomes" id="UP000007635">
    <property type="component" value="Chromosome XI"/>
</dbReference>
<evidence type="ECO:0000313" key="13">
    <source>
        <dbReference type="Ensembl" id="ENSGACP00000014487.2"/>
    </source>
</evidence>
<comment type="similarity">
    <text evidence="2">Belongs to the TVP23 family.</text>
</comment>
<feature type="transmembrane region" description="Helical" evidence="12">
    <location>
        <begin position="83"/>
        <end position="109"/>
    </location>
</feature>
<keyword evidence="8 12" id="KW-1133">Transmembrane helix</keyword>
<evidence type="ECO:0000313" key="14">
    <source>
        <dbReference type="Proteomes" id="UP000007635"/>
    </source>
</evidence>
<keyword evidence="9" id="KW-0406">Ion transport</keyword>
<feature type="transmembrane region" description="Helical" evidence="12">
    <location>
        <begin position="381"/>
        <end position="399"/>
    </location>
</feature>
<name>G3PA63_GASAC</name>
<dbReference type="PANTHER" id="PTHR21522">
    <property type="entry name" value="PROTON CHANNEL OTOP"/>
    <property type="match status" value="1"/>
</dbReference>
<evidence type="ECO:0000256" key="10">
    <source>
        <dbReference type="ARBA" id="ARBA00023136"/>
    </source>
</evidence>
<evidence type="ECO:0000256" key="3">
    <source>
        <dbReference type="ARBA" id="ARBA00006513"/>
    </source>
</evidence>
<evidence type="ECO:0000256" key="12">
    <source>
        <dbReference type="SAM" id="Phobius"/>
    </source>
</evidence>
<dbReference type="Ensembl" id="ENSGACT00000014513.2">
    <property type="protein sequence ID" value="ENSGACP00000014487.2"/>
    <property type="gene ID" value="ENSGACG00000010948.2"/>
</dbReference>
<dbReference type="InterPro" id="IPR004878">
    <property type="entry name" value="Otopetrin"/>
</dbReference>
<reference evidence="13" key="2">
    <citation type="submission" date="2025-08" db="UniProtKB">
        <authorList>
            <consortium name="Ensembl"/>
        </authorList>
    </citation>
    <scope>IDENTIFICATION</scope>
</reference>
<feature type="transmembrane region" description="Helical" evidence="12">
    <location>
        <begin position="148"/>
        <end position="168"/>
    </location>
</feature>
<evidence type="ECO:0000256" key="4">
    <source>
        <dbReference type="ARBA" id="ARBA00022448"/>
    </source>
</evidence>
<evidence type="ECO:0000256" key="1">
    <source>
        <dbReference type="ARBA" id="ARBA00004651"/>
    </source>
</evidence>
<comment type="similarity">
    <text evidence="3">Belongs to the otopetrin family.</text>
</comment>
<feature type="transmembrane region" description="Helical" evidence="12">
    <location>
        <begin position="304"/>
        <end position="327"/>
    </location>
</feature>
<feature type="transmembrane region" description="Helical" evidence="12">
    <location>
        <begin position="652"/>
        <end position="671"/>
    </location>
</feature>
<dbReference type="OMA" id="ICRMILC"/>
<dbReference type="Pfam" id="PF03189">
    <property type="entry name" value="Otopetrin"/>
    <property type="match status" value="2"/>
</dbReference>